<sequence>MDINFKVNLKQDQFKLQPGFKRCQDLFEYINNQINNQEREIMTDLQGRRYL</sequence>
<dbReference type="EMBL" id="CAJJDN010000352">
    <property type="protein sequence ID" value="CAD8130983.1"/>
    <property type="molecule type" value="Genomic_DNA"/>
</dbReference>
<dbReference type="Proteomes" id="UP000692954">
    <property type="component" value="Unassembled WGS sequence"/>
</dbReference>
<dbReference type="AlphaFoldDB" id="A0A8S1RUF0"/>
<gene>
    <name evidence="1" type="ORF">PSON_ATCC_30995.1.T3520002</name>
</gene>
<reference evidence="1" key="1">
    <citation type="submission" date="2021-01" db="EMBL/GenBank/DDBJ databases">
        <authorList>
            <consortium name="Genoscope - CEA"/>
            <person name="William W."/>
        </authorList>
    </citation>
    <scope>NUCLEOTIDE SEQUENCE</scope>
</reference>
<proteinExistence type="predicted"/>
<keyword evidence="2" id="KW-1185">Reference proteome</keyword>
<evidence type="ECO:0000313" key="1">
    <source>
        <dbReference type="EMBL" id="CAD8130983.1"/>
    </source>
</evidence>
<organism evidence="1 2">
    <name type="scientific">Paramecium sonneborni</name>
    <dbReference type="NCBI Taxonomy" id="65129"/>
    <lineage>
        <taxon>Eukaryota</taxon>
        <taxon>Sar</taxon>
        <taxon>Alveolata</taxon>
        <taxon>Ciliophora</taxon>
        <taxon>Intramacronucleata</taxon>
        <taxon>Oligohymenophorea</taxon>
        <taxon>Peniculida</taxon>
        <taxon>Parameciidae</taxon>
        <taxon>Paramecium</taxon>
    </lineage>
</organism>
<accession>A0A8S1RUF0</accession>
<protein>
    <submittedName>
        <fullName evidence="1">Uncharacterized protein</fullName>
    </submittedName>
</protein>
<name>A0A8S1RUF0_9CILI</name>
<evidence type="ECO:0000313" key="2">
    <source>
        <dbReference type="Proteomes" id="UP000692954"/>
    </source>
</evidence>
<comment type="caution">
    <text evidence="1">The sequence shown here is derived from an EMBL/GenBank/DDBJ whole genome shotgun (WGS) entry which is preliminary data.</text>
</comment>